<dbReference type="PANTHER" id="PTHR11241:SF0">
    <property type="entry name" value="DEOXYURIDINE 5'-TRIPHOSPHATE NUCLEOTIDOHYDROLASE"/>
    <property type="match status" value="1"/>
</dbReference>
<dbReference type="InterPro" id="IPR036157">
    <property type="entry name" value="dUTPase-like_sf"/>
</dbReference>
<accession>A0A6J5LRK0</accession>
<protein>
    <recommendedName>
        <fullName evidence="2">dUTP diphosphatase</fullName>
        <ecNumber evidence="2">3.6.1.23</ecNumber>
    </recommendedName>
</protein>
<dbReference type="GO" id="GO:0006226">
    <property type="term" value="P:dUMP biosynthetic process"/>
    <property type="evidence" value="ECO:0007669"/>
    <property type="project" value="InterPro"/>
</dbReference>
<dbReference type="PANTHER" id="PTHR11241">
    <property type="entry name" value="DEOXYURIDINE 5'-TRIPHOSPHATE NUCLEOTIDOHYDROLASE"/>
    <property type="match status" value="1"/>
</dbReference>
<evidence type="ECO:0000256" key="4">
    <source>
        <dbReference type="ARBA" id="ARBA00023080"/>
    </source>
</evidence>
<comment type="similarity">
    <text evidence="1">Belongs to the dUTPase family.</text>
</comment>
<dbReference type="InterPro" id="IPR029054">
    <property type="entry name" value="dUTPase-like"/>
</dbReference>
<sequence>MKNIKIAYTEQAKEIYTQNPPRYETNGSVGIDLRAIIENDIILKAREQKLINLGIMVDMPEEEITINVLKYRYEMQLRPRSGLASKFGISLTNTPATIDSDYKQEVKAIIINHSQDDYTIVRGERIVQAVFSLALIPTLEFVDKIEDTGRGGFGSTGTK</sequence>
<dbReference type="NCBIfam" id="TIGR00576">
    <property type="entry name" value="dut"/>
    <property type="match status" value="1"/>
</dbReference>
<dbReference type="InterPro" id="IPR008181">
    <property type="entry name" value="dUTPase"/>
</dbReference>
<proteinExistence type="inferred from homology"/>
<dbReference type="Pfam" id="PF00692">
    <property type="entry name" value="dUTPase"/>
    <property type="match status" value="1"/>
</dbReference>
<dbReference type="EC" id="3.6.1.23" evidence="2"/>
<evidence type="ECO:0000256" key="1">
    <source>
        <dbReference type="ARBA" id="ARBA00006581"/>
    </source>
</evidence>
<dbReference type="EMBL" id="LR796304">
    <property type="protein sequence ID" value="CAB4135823.1"/>
    <property type="molecule type" value="Genomic_DNA"/>
</dbReference>
<reference evidence="6" key="1">
    <citation type="submission" date="2020-04" db="EMBL/GenBank/DDBJ databases">
        <authorList>
            <person name="Chiriac C."/>
            <person name="Salcher M."/>
            <person name="Ghai R."/>
            <person name="Kavagutti S V."/>
        </authorList>
    </citation>
    <scope>NUCLEOTIDE SEQUENCE</scope>
</reference>
<dbReference type="Gene3D" id="2.70.40.10">
    <property type="match status" value="1"/>
</dbReference>
<name>A0A6J5LRK0_9CAUD</name>
<gene>
    <name evidence="6" type="ORF">UFOVP286_74</name>
</gene>
<evidence type="ECO:0000313" key="6">
    <source>
        <dbReference type="EMBL" id="CAB4135823.1"/>
    </source>
</evidence>
<keyword evidence="3" id="KW-0378">Hydrolase</keyword>
<keyword evidence="4" id="KW-0546">Nucleotide metabolism</keyword>
<dbReference type="CDD" id="cd07557">
    <property type="entry name" value="trimeric_dUTPase"/>
    <property type="match status" value="1"/>
</dbReference>
<dbReference type="GO" id="GO:0004170">
    <property type="term" value="F:dUTP diphosphatase activity"/>
    <property type="evidence" value="ECO:0007669"/>
    <property type="project" value="UniProtKB-EC"/>
</dbReference>
<dbReference type="InterPro" id="IPR033704">
    <property type="entry name" value="dUTPase_trimeric"/>
</dbReference>
<dbReference type="NCBIfam" id="NF001862">
    <property type="entry name" value="PRK00601.1"/>
    <property type="match status" value="1"/>
</dbReference>
<evidence type="ECO:0000256" key="2">
    <source>
        <dbReference type="ARBA" id="ARBA00012379"/>
    </source>
</evidence>
<organism evidence="6">
    <name type="scientific">uncultured Caudovirales phage</name>
    <dbReference type="NCBI Taxonomy" id="2100421"/>
    <lineage>
        <taxon>Viruses</taxon>
        <taxon>Duplodnaviria</taxon>
        <taxon>Heunggongvirae</taxon>
        <taxon>Uroviricota</taxon>
        <taxon>Caudoviricetes</taxon>
        <taxon>Peduoviridae</taxon>
        <taxon>Maltschvirus</taxon>
        <taxon>Maltschvirus maltsch</taxon>
    </lineage>
</organism>
<feature type="domain" description="dUTPase-like" evidence="5">
    <location>
        <begin position="21"/>
        <end position="157"/>
    </location>
</feature>
<evidence type="ECO:0000259" key="5">
    <source>
        <dbReference type="Pfam" id="PF00692"/>
    </source>
</evidence>
<evidence type="ECO:0000256" key="3">
    <source>
        <dbReference type="ARBA" id="ARBA00022801"/>
    </source>
</evidence>
<dbReference type="GO" id="GO:0000287">
    <property type="term" value="F:magnesium ion binding"/>
    <property type="evidence" value="ECO:0007669"/>
    <property type="project" value="InterPro"/>
</dbReference>
<dbReference type="SUPFAM" id="SSF51283">
    <property type="entry name" value="dUTPase-like"/>
    <property type="match status" value="1"/>
</dbReference>
<dbReference type="GO" id="GO:0046081">
    <property type="term" value="P:dUTP catabolic process"/>
    <property type="evidence" value="ECO:0007669"/>
    <property type="project" value="InterPro"/>
</dbReference>